<comment type="caution">
    <text evidence="2">The sequence shown here is derived from an EMBL/GenBank/DDBJ whole genome shotgun (WGS) entry which is preliminary data.</text>
</comment>
<sequence length="117" mass="12831">MAFVEILATETSEDEGDITMEWYIARVGDYPPLVVFLVFILSLAVLVYARVIILLVSPGLGHAIGSVDSIHFDAGGELADSRISTKWSDVSSKVGVQSAECRVQGIRPWVHPEDWVD</sequence>
<name>A0AAD4GME7_BOLED</name>
<keyword evidence="3" id="KW-1185">Reference proteome</keyword>
<reference evidence="2" key="1">
    <citation type="submission" date="2019-10" db="EMBL/GenBank/DDBJ databases">
        <authorList>
            <consortium name="DOE Joint Genome Institute"/>
            <person name="Kuo A."/>
            <person name="Miyauchi S."/>
            <person name="Kiss E."/>
            <person name="Drula E."/>
            <person name="Kohler A."/>
            <person name="Sanchez-Garcia M."/>
            <person name="Andreopoulos B."/>
            <person name="Barry K.W."/>
            <person name="Bonito G."/>
            <person name="Buee M."/>
            <person name="Carver A."/>
            <person name="Chen C."/>
            <person name="Cichocki N."/>
            <person name="Clum A."/>
            <person name="Culley D."/>
            <person name="Crous P.W."/>
            <person name="Fauchery L."/>
            <person name="Girlanda M."/>
            <person name="Hayes R."/>
            <person name="Keri Z."/>
            <person name="LaButti K."/>
            <person name="Lipzen A."/>
            <person name="Lombard V."/>
            <person name="Magnuson J."/>
            <person name="Maillard F."/>
            <person name="Morin E."/>
            <person name="Murat C."/>
            <person name="Nolan M."/>
            <person name="Ohm R."/>
            <person name="Pangilinan J."/>
            <person name="Pereira M."/>
            <person name="Perotto S."/>
            <person name="Peter M."/>
            <person name="Riley R."/>
            <person name="Sitrit Y."/>
            <person name="Stielow B."/>
            <person name="Szollosi G."/>
            <person name="Zifcakova L."/>
            <person name="Stursova M."/>
            <person name="Spatafora J.W."/>
            <person name="Tedersoo L."/>
            <person name="Vaario L.-M."/>
            <person name="Yamada A."/>
            <person name="Yan M."/>
            <person name="Wang P."/>
            <person name="Xu J."/>
            <person name="Bruns T."/>
            <person name="Baldrian P."/>
            <person name="Vilgalys R."/>
            <person name="Henrissat B."/>
            <person name="Grigoriev I.V."/>
            <person name="Hibbett D."/>
            <person name="Nagy L.G."/>
            <person name="Martin F.M."/>
        </authorList>
    </citation>
    <scope>NUCLEOTIDE SEQUENCE</scope>
    <source>
        <strain evidence="2">BED1</strain>
    </source>
</reference>
<accession>A0AAD4GME7</accession>
<keyword evidence="1" id="KW-0472">Membrane</keyword>
<feature type="transmembrane region" description="Helical" evidence="1">
    <location>
        <begin position="33"/>
        <end position="56"/>
    </location>
</feature>
<evidence type="ECO:0000313" key="3">
    <source>
        <dbReference type="Proteomes" id="UP001194468"/>
    </source>
</evidence>
<proteinExistence type="predicted"/>
<dbReference type="AlphaFoldDB" id="A0AAD4GME7"/>
<dbReference type="Proteomes" id="UP001194468">
    <property type="component" value="Unassembled WGS sequence"/>
</dbReference>
<keyword evidence="1" id="KW-0812">Transmembrane</keyword>
<evidence type="ECO:0000313" key="2">
    <source>
        <dbReference type="EMBL" id="KAF8452753.1"/>
    </source>
</evidence>
<keyword evidence="1" id="KW-1133">Transmembrane helix</keyword>
<evidence type="ECO:0000256" key="1">
    <source>
        <dbReference type="SAM" id="Phobius"/>
    </source>
</evidence>
<gene>
    <name evidence="2" type="ORF">L210DRAFT_3499616</name>
</gene>
<organism evidence="2 3">
    <name type="scientific">Boletus edulis BED1</name>
    <dbReference type="NCBI Taxonomy" id="1328754"/>
    <lineage>
        <taxon>Eukaryota</taxon>
        <taxon>Fungi</taxon>
        <taxon>Dikarya</taxon>
        <taxon>Basidiomycota</taxon>
        <taxon>Agaricomycotina</taxon>
        <taxon>Agaricomycetes</taxon>
        <taxon>Agaricomycetidae</taxon>
        <taxon>Boletales</taxon>
        <taxon>Boletineae</taxon>
        <taxon>Boletaceae</taxon>
        <taxon>Boletoideae</taxon>
        <taxon>Boletus</taxon>
    </lineage>
</organism>
<protein>
    <submittedName>
        <fullName evidence="2">Uncharacterized protein</fullName>
    </submittedName>
</protein>
<reference evidence="2" key="2">
    <citation type="journal article" date="2020" name="Nat. Commun.">
        <title>Large-scale genome sequencing of mycorrhizal fungi provides insights into the early evolution of symbiotic traits.</title>
        <authorList>
            <person name="Miyauchi S."/>
            <person name="Kiss E."/>
            <person name="Kuo A."/>
            <person name="Drula E."/>
            <person name="Kohler A."/>
            <person name="Sanchez-Garcia M."/>
            <person name="Morin E."/>
            <person name="Andreopoulos B."/>
            <person name="Barry K.W."/>
            <person name="Bonito G."/>
            <person name="Buee M."/>
            <person name="Carver A."/>
            <person name="Chen C."/>
            <person name="Cichocki N."/>
            <person name="Clum A."/>
            <person name="Culley D."/>
            <person name="Crous P.W."/>
            <person name="Fauchery L."/>
            <person name="Girlanda M."/>
            <person name="Hayes R.D."/>
            <person name="Keri Z."/>
            <person name="LaButti K."/>
            <person name="Lipzen A."/>
            <person name="Lombard V."/>
            <person name="Magnuson J."/>
            <person name="Maillard F."/>
            <person name="Murat C."/>
            <person name="Nolan M."/>
            <person name="Ohm R.A."/>
            <person name="Pangilinan J."/>
            <person name="Pereira M.F."/>
            <person name="Perotto S."/>
            <person name="Peter M."/>
            <person name="Pfister S."/>
            <person name="Riley R."/>
            <person name="Sitrit Y."/>
            <person name="Stielow J.B."/>
            <person name="Szollosi G."/>
            <person name="Zifcakova L."/>
            <person name="Stursova M."/>
            <person name="Spatafora J.W."/>
            <person name="Tedersoo L."/>
            <person name="Vaario L.M."/>
            <person name="Yamada A."/>
            <person name="Yan M."/>
            <person name="Wang P."/>
            <person name="Xu J."/>
            <person name="Bruns T."/>
            <person name="Baldrian P."/>
            <person name="Vilgalys R."/>
            <person name="Dunand C."/>
            <person name="Henrissat B."/>
            <person name="Grigoriev I.V."/>
            <person name="Hibbett D."/>
            <person name="Nagy L.G."/>
            <person name="Martin F.M."/>
        </authorList>
    </citation>
    <scope>NUCLEOTIDE SEQUENCE</scope>
    <source>
        <strain evidence="2">BED1</strain>
    </source>
</reference>
<dbReference type="EMBL" id="WHUW01000001">
    <property type="protein sequence ID" value="KAF8452753.1"/>
    <property type="molecule type" value="Genomic_DNA"/>
</dbReference>